<protein>
    <recommendedName>
        <fullName evidence="4">Type 4 fimbrial biogenesis protein PilX N-terminal domain-containing protein</fullName>
    </recommendedName>
</protein>
<keyword evidence="1" id="KW-0472">Membrane</keyword>
<dbReference type="EMBL" id="PCTL01000021">
    <property type="protein sequence ID" value="PIP73379.1"/>
    <property type="molecule type" value="Genomic_DNA"/>
</dbReference>
<evidence type="ECO:0000313" key="3">
    <source>
        <dbReference type="Proteomes" id="UP000230638"/>
    </source>
</evidence>
<reference evidence="2 3" key="1">
    <citation type="submission" date="2017-09" db="EMBL/GenBank/DDBJ databases">
        <title>Depth-based differentiation of microbial function through sediment-hosted aquifers and enrichment of novel symbionts in the deep terrestrial subsurface.</title>
        <authorList>
            <person name="Probst A.J."/>
            <person name="Ladd B."/>
            <person name="Jarett J.K."/>
            <person name="Geller-Mcgrath D.E."/>
            <person name="Sieber C.M."/>
            <person name="Emerson J.B."/>
            <person name="Anantharaman K."/>
            <person name="Thomas B.C."/>
            <person name="Malmstrom R."/>
            <person name="Stieglmeier M."/>
            <person name="Klingl A."/>
            <person name="Woyke T."/>
            <person name="Ryan C.M."/>
            <person name="Banfield J.F."/>
        </authorList>
    </citation>
    <scope>NUCLEOTIDE SEQUENCE [LARGE SCALE GENOMIC DNA]</scope>
    <source>
        <strain evidence="2">CG22_combo_CG10-13_8_21_14_all_47_15</strain>
    </source>
</reference>
<keyword evidence="1" id="KW-0812">Transmembrane</keyword>
<keyword evidence="1" id="KW-1133">Transmembrane helix</keyword>
<organism evidence="2 3">
    <name type="scientific">Candidatus Lloydbacteria bacterium CG22_combo_CG10-13_8_21_14_all_47_15</name>
    <dbReference type="NCBI Taxonomy" id="1974635"/>
    <lineage>
        <taxon>Bacteria</taxon>
        <taxon>Candidatus Lloydiibacteriota</taxon>
    </lineage>
</organism>
<evidence type="ECO:0008006" key="4">
    <source>
        <dbReference type="Google" id="ProtNLM"/>
    </source>
</evidence>
<evidence type="ECO:0000256" key="1">
    <source>
        <dbReference type="SAM" id="Phobius"/>
    </source>
</evidence>
<feature type="transmembrane region" description="Helical" evidence="1">
    <location>
        <begin position="16"/>
        <end position="40"/>
    </location>
</feature>
<dbReference type="Proteomes" id="UP000230638">
    <property type="component" value="Unassembled WGS sequence"/>
</dbReference>
<sequence>MKNINITNKSRESGQAMLIVVIFFLFISSAVLFSVTTPLLSELRAAKRHTLAEESFYRAESALEDAVYRLKKGYTVATGDTIPLGAGVARISVETESPDSQLVIASATTTTMVRRVTAGISRGVGASFFYGTQSGIGGILLENTSRVLGNLYSNGPVQATNDNLITGDVVSASSTGLIDGIHATGTAYAHTIQNAEIDGDAHYQTITGSTVWGTLYPGSDDQPEVPLPISDADVAELEQAALDGGVITSPCPYTINSDTPLGPVKIACDLSITGSPTITLAGPVWVVGDITVANTAVLQIDSALGAIGIAVIADNPADPLNSGTIILKNSTTYSGSGAEGSYILMLSQNTSSENGGGVKAIELQNSAEGDVILYAAHGKVEIQNNVTLKEVTGHVVNLKNSAAVVYETGLENALFTSGPSGGWEASGWSEL</sequence>
<gene>
    <name evidence="2" type="ORF">COW88_02050</name>
</gene>
<comment type="caution">
    <text evidence="2">The sequence shown here is derived from an EMBL/GenBank/DDBJ whole genome shotgun (WGS) entry which is preliminary data.</text>
</comment>
<name>A0A2H0CUI3_9BACT</name>
<evidence type="ECO:0000313" key="2">
    <source>
        <dbReference type="EMBL" id="PIP73379.1"/>
    </source>
</evidence>
<dbReference type="AlphaFoldDB" id="A0A2H0CUI3"/>
<accession>A0A2H0CUI3</accession>
<proteinExistence type="predicted"/>